<evidence type="ECO:0000256" key="4">
    <source>
        <dbReference type="SAM" id="Coils"/>
    </source>
</evidence>
<dbReference type="AlphaFoldDB" id="A0AAV2STU3"/>
<dbReference type="Proteomes" id="UP001497623">
    <property type="component" value="Unassembled WGS sequence"/>
</dbReference>
<evidence type="ECO:0000313" key="6">
    <source>
        <dbReference type="EMBL" id="CAL4243388.1"/>
    </source>
</evidence>
<proteinExistence type="predicted"/>
<keyword evidence="1 3" id="KW-0479">Metal-binding</keyword>
<protein>
    <recommendedName>
        <fullName evidence="5">RING-type domain-containing protein</fullName>
    </recommendedName>
</protein>
<dbReference type="PANTHER" id="PTHR47156">
    <property type="entry name" value="PROTEIN CBG20824"/>
    <property type="match status" value="1"/>
</dbReference>
<dbReference type="SUPFAM" id="SSF57850">
    <property type="entry name" value="RING/U-box"/>
    <property type="match status" value="1"/>
</dbReference>
<keyword evidence="4" id="KW-0175">Coiled coil</keyword>
<evidence type="ECO:0000313" key="7">
    <source>
        <dbReference type="Proteomes" id="UP001497623"/>
    </source>
</evidence>
<keyword evidence="1 3" id="KW-0863">Zinc-finger</keyword>
<feature type="coiled-coil region" evidence="4">
    <location>
        <begin position="159"/>
        <end position="196"/>
    </location>
</feature>
<evidence type="ECO:0000256" key="3">
    <source>
        <dbReference type="PROSITE-ProRule" id="PRU00175"/>
    </source>
</evidence>
<evidence type="ECO:0000259" key="5">
    <source>
        <dbReference type="PROSITE" id="PS50089"/>
    </source>
</evidence>
<sequence>MDVPECNVCHIPLDEEEHQPRHLGCSHDSCTACIKALIKNGSFECPMCRKVIKANTAEDLPINHGVIQVLRLFKSFKVSEREPNEEGSTAITKELCKIHKCIVDKRCITCKVWICVQCKELHIPGIGCEIQAYNEALKEMRKEHKKQVEPTLSSIRNNLQSISSKLSGIESEKKKLEEEIEKLDGLHKDLQKAAEDGTKVLNEIVAATVKADKAITSKEFDESVQTANEWHQFAQVWCKINTDFLPEKNKFDQEGYATMNINGKSTQCKISLGHGNVYFHCFRINGFNINKSMKIYSHEQIKSLLSAARDLVFLDLAICGQVKGRVTIRLRQDLPTYAKNIPLLFTGEKGHALLGLSCVHCLDHNLGISGSITTNINGFKQDSNAGYTVTQGSILARWSGNNIDTFYIHHEQGIQPYMITYEVFGQIETGLDIVKLCKNHTDQREVTVIDCGLVVK</sequence>
<dbReference type="Gene3D" id="3.30.40.10">
    <property type="entry name" value="Zinc/RING finger domain, C3HC4 (zinc finger)"/>
    <property type="match status" value="1"/>
</dbReference>
<evidence type="ECO:0000256" key="1">
    <source>
        <dbReference type="ARBA" id="ARBA00022771"/>
    </source>
</evidence>
<dbReference type="SUPFAM" id="SSF50891">
    <property type="entry name" value="Cyclophilin-like"/>
    <property type="match status" value="1"/>
</dbReference>
<dbReference type="InterPro" id="IPR029000">
    <property type="entry name" value="Cyclophilin-like_dom_sf"/>
</dbReference>
<dbReference type="EMBL" id="CAXKWB010133534">
    <property type="protein sequence ID" value="CAL4243388.1"/>
    <property type="molecule type" value="Genomic_DNA"/>
</dbReference>
<reference evidence="6 7" key="1">
    <citation type="submission" date="2024-05" db="EMBL/GenBank/DDBJ databases">
        <authorList>
            <person name="Wallberg A."/>
        </authorList>
    </citation>
    <scope>NUCLEOTIDE SEQUENCE [LARGE SCALE GENOMIC DNA]</scope>
</reference>
<dbReference type="InterPro" id="IPR052667">
    <property type="entry name" value="E3_ubiquitin-ligase_RING"/>
</dbReference>
<feature type="domain" description="RING-type" evidence="5">
    <location>
        <begin position="6"/>
        <end position="49"/>
    </location>
</feature>
<dbReference type="Gene3D" id="2.40.100.10">
    <property type="entry name" value="Cyclophilin-like"/>
    <property type="match status" value="1"/>
</dbReference>
<dbReference type="InterPro" id="IPR013083">
    <property type="entry name" value="Znf_RING/FYVE/PHD"/>
</dbReference>
<dbReference type="GO" id="GO:0008270">
    <property type="term" value="F:zinc ion binding"/>
    <property type="evidence" value="ECO:0007669"/>
    <property type="project" value="UniProtKB-KW"/>
</dbReference>
<organism evidence="6 7">
    <name type="scientific">Meganyctiphanes norvegica</name>
    <name type="common">Northern krill</name>
    <name type="synonym">Thysanopoda norvegica</name>
    <dbReference type="NCBI Taxonomy" id="48144"/>
    <lineage>
        <taxon>Eukaryota</taxon>
        <taxon>Metazoa</taxon>
        <taxon>Ecdysozoa</taxon>
        <taxon>Arthropoda</taxon>
        <taxon>Crustacea</taxon>
        <taxon>Multicrustacea</taxon>
        <taxon>Malacostraca</taxon>
        <taxon>Eumalacostraca</taxon>
        <taxon>Eucarida</taxon>
        <taxon>Euphausiacea</taxon>
        <taxon>Euphausiidae</taxon>
        <taxon>Meganyctiphanes</taxon>
    </lineage>
</organism>
<keyword evidence="2" id="KW-0862">Zinc</keyword>
<keyword evidence="7" id="KW-1185">Reference proteome</keyword>
<evidence type="ECO:0000256" key="2">
    <source>
        <dbReference type="ARBA" id="ARBA00022833"/>
    </source>
</evidence>
<dbReference type="SMART" id="SM00184">
    <property type="entry name" value="RING"/>
    <property type="match status" value="1"/>
</dbReference>
<dbReference type="InterPro" id="IPR001841">
    <property type="entry name" value="Znf_RING"/>
</dbReference>
<gene>
    <name evidence="6" type="ORF">MNOR_LOCUS40852</name>
</gene>
<dbReference type="PANTHER" id="PTHR47156:SF10">
    <property type="entry name" value="E3 UBIQUITIN-PROTEIN LIGASE TRIM-21-RELATED"/>
    <property type="match status" value="1"/>
</dbReference>
<dbReference type="PROSITE" id="PS50089">
    <property type="entry name" value="ZF_RING_2"/>
    <property type="match status" value="1"/>
</dbReference>
<name>A0AAV2STU3_MEGNR</name>
<comment type="caution">
    <text evidence="6">The sequence shown here is derived from an EMBL/GenBank/DDBJ whole genome shotgun (WGS) entry which is preliminary data.</text>
</comment>
<accession>A0AAV2STU3</accession>